<keyword evidence="6" id="KW-0325">Glycoprotein</keyword>
<dbReference type="FunFam" id="2.10.25.10:FF:000109">
    <property type="entry name" value="Notch homolog 4, [Drosophila]"/>
    <property type="match status" value="1"/>
</dbReference>
<dbReference type="PROSITE" id="PS00615">
    <property type="entry name" value="C_TYPE_LECTIN_1"/>
    <property type="match status" value="1"/>
</dbReference>
<dbReference type="SUPFAM" id="SSF56436">
    <property type="entry name" value="C-type lectin-like"/>
    <property type="match status" value="1"/>
</dbReference>
<dbReference type="GO" id="GO:0005509">
    <property type="term" value="F:calcium ion binding"/>
    <property type="evidence" value="ECO:0007669"/>
    <property type="project" value="InterPro"/>
</dbReference>
<dbReference type="InterPro" id="IPR016186">
    <property type="entry name" value="C-type_lectin-like/link_sf"/>
</dbReference>
<keyword evidence="2 7" id="KW-0245">EGF-like domain</keyword>
<dbReference type="PROSITE" id="PS00010">
    <property type="entry name" value="ASX_HYDROXYL"/>
    <property type="match status" value="2"/>
</dbReference>
<dbReference type="InterPro" id="IPR000742">
    <property type="entry name" value="EGF"/>
</dbReference>
<dbReference type="Pfam" id="PF00008">
    <property type="entry name" value="EGF"/>
    <property type="match status" value="3"/>
</dbReference>
<dbReference type="Gene3D" id="3.10.100.10">
    <property type="entry name" value="Mannose-Binding Protein A, subunit A"/>
    <property type="match status" value="1"/>
</dbReference>
<gene>
    <name evidence="12" type="primary">LOC116295002</name>
</gene>
<evidence type="ECO:0000256" key="8">
    <source>
        <dbReference type="SAM" id="SignalP"/>
    </source>
</evidence>
<dbReference type="GeneID" id="116295002"/>
<dbReference type="FunFam" id="2.10.25.10:FF:000012">
    <property type="entry name" value="Delta-like protein"/>
    <property type="match status" value="1"/>
</dbReference>
<feature type="disulfide bond" evidence="7">
    <location>
        <begin position="192"/>
        <end position="201"/>
    </location>
</feature>
<feature type="disulfide bond" evidence="7">
    <location>
        <begin position="154"/>
        <end position="163"/>
    </location>
</feature>
<reference evidence="12" key="1">
    <citation type="submission" date="2025-08" db="UniProtKB">
        <authorList>
            <consortium name="RefSeq"/>
        </authorList>
    </citation>
    <scope>IDENTIFICATION</scope>
    <source>
        <tissue evidence="12">Tentacle</tissue>
    </source>
</reference>
<evidence type="ECO:0000313" key="11">
    <source>
        <dbReference type="Proteomes" id="UP000515163"/>
    </source>
</evidence>
<dbReference type="SMART" id="SM00179">
    <property type="entry name" value="EGF_CA"/>
    <property type="match status" value="3"/>
</dbReference>
<dbReference type="SUPFAM" id="SSF57196">
    <property type="entry name" value="EGF/Laminin"/>
    <property type="match status" value="3"/>
</dbReference>
<comment type="similarity">
    <text evidence="1">Belongs to the EGF domain peptide family.</text>
</comment>
<dbReference type="SMART" id="SM00181">
    <property type="entry name" value="EGF"/>
    <property type="match status" value="3"/>
</dbReference>
<feature type="disulfide bond" evidence="7">
    <location>
        <begin position="135"/>
        <end position="152"/>
    </location>
</feature>
<dbReference type="KEGG" id="aten:116295002"/>
<feature type="chain" id="PRO_5028116005" evidence="8">
    <location>
        <begin position="24"/>
        <end position="370"/>
    </location>
</feature>
<comment type="caution">
    <text evidence="7">Lacks conserved residue(s) required for the propagation of feature annotation.</text>
</comment>
<accession>A0A6P8HT00</accession>
<dbReference type="SMART" id="SM00034">
    <property type="entry name" value="CLECT"/>
    <property type="match status" value="1"/>
</dbReference>
<protein>
    <submittedName>
        <fullName evidence="12">Fibropellin-3-like</fullName>
    </submittedName>
</protein>
<evidence type="ECO:0000256" key="1">
    <source>
        <dbReference type="ARBA" id="ARBA00006373"/>
    </source>
</evidence>
<dbReference type="OrthoDB" id="5987653at2759"/>
<dbReference type="PROSITE" id="PS50026">
    <property type="entry name" value="EGF_3"/>
    <property type="match status" value="3"/>
</dbReference>
<dbReference type="AlphaFoldDB" id="A0A6P8HT00"/>
<dbReference type="PROSITE" id="PS50041">
    <property type="entry name" value="C_TYPE_LECTIN_2"/>
    <property type="match status" value="1"/>
</dbReference>
<dbReference type="FunFam" id="2.10.25.10:FF:000327">
    <property type="entry name" value="neurogenic locus notch homolog protein 4"/>
    <property type="match status" value="1"/>
</dbReference>
<feature type="signal peptide" evidence="8">
    <location>
        <begin position="1"/>
        <end position="23"/>
    </location>
</feature>
<dbReference type="Gene3D" id="2.10.25.10">
    <property type="entry name" value="Laminin"/>
    <property type="match status" value="3"/>
</dbReference>
<feature type="domain" description="EGF-like" evidence="9">
    <location>
        <begin position="126"/>
        <end position="164"/>
    </location>
</feature>
<dbReference type="PROSITE" id="PS00022">
    <property type="entry name" value="EGF_1"/>
    <property type="match status" value="3"/>
</dbReference>
<evidence type="ECO:0000256" key="2">
    <source>
        <dbReference type="ARBA" id="ARBA00022536"/>
    </source>
</evidence>
<feature type="domain" description="EGF-like" evidence="9">
    <location>
        <begin position="203"/>
        <end position="239"/>
    </location>
</feature>
<dbReference type="PROSITE" id="PS01187">
    <property type="entry name" value="EGF_CA"/>
    <property type="match status" value="1"/>
</dbReference>
<evidence type="ECO:0000259" key="9">
    <source>
        <dbReference type="PROSITE" id="PS50026"/>
    </source>
</evidence>
<sequence length="370" mass="40818">MNLPTSCFTFFAIFQFFVIISSGAQEIKIKLNSSVLLRDKERGVGFAAFKKHEHSYLIVTPICAVFVNNVKECVVLTAMHHSAFSFNFAVHPNVHGLHQCELLDTDLFNNTDKLTTNNSAYNHYSIGSLCAKNPCLNGGSCVALYTSDDYKCNCGSGLEGKNCEKDIDECVSNPCLNNGTCVNLHGSFLCNCTAEYVGNTCEMKDHCSSNPCLNHGTCVNQHGGFSCSCAVEYAGVRCETKVCKPEWTELHGKCYKVFPVAMKWNDAVSTCKAQGSHLTSVTSLEETNFLITLVKNAITDKFVWIGLNDIDQEGKYTWVDGSAFIFSSWMEGQPNDPGATENCVDFGIAGGAWYDFGCHNLERYVCKYIM</sequence>
<organism evidence="11 12">
    <name type="scientific">Actinia tenebrosa</name>
    <name type="common">Australian red waratah sea anemone</name>
    <dbReference type="NCBI Taxonomy" id="6105"/>
    <lineage>
        <taxon>Eukaryota</taxon>
        <taxon>Metazoa</taxon>
        <taxon>Cnidaria</taxon>
        <taxon>Anthozoa</taxon>
        <taxon>Hexacorallia</taxon>
        <taxon>Actiniaria</taxon>
        <taxon>Actiniidae</taxon>
        <taxon>Actinia</taxon>
    </lineage>
</organism>
<keyword evidence="5 7" id="KW-1015">Disulfide bond</keyword>
<evidence type="ECO:0000313" key="12">
    <source>
        <dbReference type="RefSeq" id="XP_031558561.1"/>
    </source>
</evidence>
<dbReference type="PANTHER" id="PTHR22804">
    <property type="entry name" value="AGGRECAN/VERSICAN PROTEOGLYCAN"/>
    <property type="match status" value="1"/>
</dbReference>
<dbReference type="InterPro" id="IPR001304">
    <property type="entry name" value="C-type_lectin-like"/>
</dbReference>
<dbReference type="InterPro" id="IPR000152">
    <property type="entry name" value="EGF-type_Asp/Asn_hydroxyl_site"/>
</dbReference>
<keyword evidence="3 8" id="KW-0732">Signal</keyword>
<keyword evidence="4" id="KW-0677">Repeat</keyword>
<dbReference type="CDD" id="cd00054">
    <property type="entry name" value="EGF_CA"/>
    <property type="match status" value="3"/>
</dbReference>
<dbReference type="InterPro" id="IPR001881">
    <property type="entry name" value="EGF-like_Ca-bd_dom"/>
</dbReference>
<dbReference type="RefSeq" id="XP_031558561.1">
    <property type="nucleotide sequence ID" value="XM_031702701.1"/>
</dbReference>
<proteinExistence type="inferred from homology"/>
<evidence type="ECO:0000256" key="3">
    <source>
        <dbReference type="ARBA" id="ARBA00022729"/>
    </source>
</evidence>
<dbReference type="InterPro" id="IPR050691">
    <property type="entry name" value="Hyaluronan_bind_Proteoglycan"/>
</dbReference>
<evidence type="ECO:0000256" key="6">
    <source>
        <dbReference type="ARBA" id="ARBA00023180"/>
    </source>
</evidence>
<dbReference type="Pfam" id="PF00059">
    <property type="entry name" value="Lectin_C"/>
    <property type="match status" value="1"/>
</dbReference>
<feature type="domain" description="C-type lectin" evidence="10">
    <location>
        <begin position="250"/>
        <end position="367"/>
    </location>
</feature>
<dbReference type="Proteomes" id="UP000515163">
    <property type="component" value="Unplaced"/>
</dbReference>
<dbReference type="InterPro" id="IPR018097">
    <property type="entry name" value="EGF_Ca-bd_CS"/>
</dbReference>
<dbReference type="InterPro" id="IPR018378">
    <property type="entry name" value="C-type_lectin_CS"/>
</dbReference>
<feature type="domain" description="EGF-like" evidence="9">
    <location>
        <begin position="166"/>
        <end position="202"/>
    </location>
</feature>
<evidence type="ECO:0000259" key="10">
    <source>
        <dbReference type="PROSITE" id="PS50041"/>
    </source>
</evidence>
<dbReference type="InterPro" id="IPR016187">
    <property type="entry name" value="CTDL_fold"/>
</dbReference>
<feature type="disulfide bond" evidence="7">
    <location>
        <begin position="229"/>
        <end position="238"/>
    </location>
</feature>
<keyword evidence="11" id="KW-1185">Reference proteome</keyword>
<name>A0A6P8HT00_ACTTE</name>
<dbReference type="InParanoid" id="A0A6P8HT00"/>
<evidence type="ECO:0000256" key="4">
    <source>
        <dbReference type="ARBA" id="ARBA00022737"/>
    </source>
</evidence>
<evidence type="ECO:0000256" key="5">
    <source>
        <dbReference type="ARBA" id="ARBA00023157"/>
    </source>
</evidence>
<evidence type="ECO:0000256" key="7">
    <source>
        <dbReference type="PROSITE-ProRule" id="PRU00076"/>
    </source>
</evidence>
<dbReference type="PANTHER" id="PTHR22804:SF40">
    <property type="entry name" value="HYALURONAN AND PROTEOGLYCAN LINK PROTEIN 3"/>
    <property type="match status" value="1"/>
</dbReference>